<organism evidence="7 8">
    <name type="scientific">Allosphingosinicella humi</name>
    <dbReference type="NCBI Taxonomy" id="2068657"/>
    <lineage>
        <taxon>Bacteria</taxon>
        <taxon>Pseudomonadati</taxon>
        <taxon>Pseudomonadota</taxon>
        <taxon>Alphaproteobacteria</taxon>
        <taxon>Sphingomonadales</taxon>
        <taxon>Sphingomonadaceae</taxon>
        <taxon>Allosphingosinicella</taxon>
    </lineage>
</organism>
<accession>A0A2U2IYJ2</accession>
<dbReference type="GO" id="GO:0006310">
    <property type="term" value="P:DNA recombination"/>
    <property type="evidence" value="ECO:0007669"/>
    <property type="project" value="UniProtKB-KW"/>
</dbReference>
<dbReference type="InterPro" id="IPR003798">
    <property type="entry name" value="DNA_recombination_RmuC"/>
</dbReference>
<sequence length="463" mass="51046">MDPVIFVVVALLAGLSVGWFAGSRQAAAYREERDARLDDFRKAIADLAAAEERAKQVPLLSAQLEEARRECGEARTECARLASAQEERQRAFEAQLKELKEAREALSAQFGEIGGKLLGEAQKQFLERADARFNQAGEKSEEKLKTLLQPVEATLKRYEENLTRVEKDRVGTYGELKAAVELVRSGQSQVRDETAKLVNALRSSPKARGRWGEQSLRNVLEQAGLSSYIDFESEVSVETEEGRLRPDVVVKLPGGRNIIIDAKCSLNAFLDAADEVDEVARAGHLKAHAASLRNHAMQLGGKAYWQQFGDAADYVVMYIPGEHFLTAALEQDEGLWEWAFERRVLLATPTNLVAIARTVASVWRQEKLAEEAAEIARLGKELHSRLATMGSHVVKLGRNLELATGAYNSFVGSLESQVLTQAKRFEALEVAHGGKEIDPLPVIDTTPRALTKLSAQDEAEAAE</sequence>
<feature type="coiled-coil region" evidence="6">
    <location>
        <begin position="64"/>
        <end position="109"/>
    </location>
</feature>
<dbReference type="PANTHER" id="PTHR30563:SF0">
    <property type="entry name" value="DNA RECOMBINATION PROTEIN RMUC"/>
    <property type="match status" value="1"/>
</dbReference>
<evidence type="ECO:0000256" key="1">
    <source>
        <dbReference type="ARBA" id="ARBA00003416"/>
    </source>
</evidence>
<dbReference type="OrthoDB" id="370725at2"/>
<comment type="similarity">
    <text evidence="2">Belongs to the RmuC family.</text>
</comment>
<dbReference type="EMBL" id="QFFF01000002">
    <property type="protein sequence ID" value="PWG01149.1"/>
    <property type="molecule type" value="Genomic_DNA"/>
</dbReference>
<protein>
    <recommendedName>
        <fullName evidence="3">DNA recombination protein RmuC homolog</fullName>
    </recommendedName>
</protein>
<dbReference type="Pfam" id="PF02646">
    <property type="entry name" value="RmuC"/>
    <property type="match status" value="1"/>
</dbReference>
<keyword evidence="5" id="KW-0233">DNA recombination</keyword>
<evidence type="ECO:0000256" key="4">
    <source>
        <dbReference type="ARBA" id="ARBA00023054"/>
    </source>
</evidence>
<keyword evidence="8" id="KW-1185">Reference proteome</keyword>
<evidence type="ECO:0000256" key="3">
    <source>
        <dbReference type="ARBA" id="ARBA00021840"/>
    </source>
</evidence>
<dbReference type="AlphaFoldDB" id="A0A2U2IYJ2"/>
<dbReference type="RefSeq" id="WP_109272211.1">
    <property type="nucleotide sequence ID" value="NZ_QFFF01000002.1"/>
</dbReference>
<evidence type="ECO:0000256" key="6">
    <source>
        <dbReference type="SAM" id="Coils"/>
    </source>
</evidence>
<evidence type="ECO:0000256" key="2">
    <source>
        <dbReference type="ARBA" id="ARBA00009840"/>
    </source>
</evidence>
<evidence type="ECO:0000313" key="7">
    <source>
        <dbReference type="EMBL" id="PWG01149.1"/>
    </source>
</evidence>
<reference evidence="7 8" key="1">
    <citation type="submission" date="2018-05" db="EMBL/GenBank/DDBJ databases">
        <title>Genome of Sphingosinicella humi QZX222.</title>
        <authorList>
            <person name="Qiao Z."/>
            <person name="Wang G."/>
        </authorList>
    </citation>
    <scope>NUCLEOTIDE SEQUENCE [LARGE SCALE GENOMIC DNA]</scope>
    <source>
        <strain evidence="7 8">QZX222</strain>
    </source>
</reference>
<gene>
    <name evidence="7" type="ORF">DF286_13455</name>
</gene>
<dbReference type="Proteomes" id="UP000245916">
    <property type="component" value="Unassembled WGS sequence"/>
</dbReference>
<comment type="caution">
    <text evidence="7">The sequence shown here is derived from an EMBL/GenBank/DDBJ whole genome shotgun (WGS) entry which is preliminary data.</text>
</comment>
<name>A0A2U2IYJ2_9SPHN</name>
<evidence type="ECO:0000256" key="5">
    <source>
        <dbReference type="ARBA" id="ARBA00023172"/>
    </source>
</evidence>
<keyword evidence="4 6" id="KW-0175">Coiled coil</keyword>
<comment type="function">
    <text evidence="1">Involved in DNA recombination.</text>
</comment>
<evidence type="ECO:0000313" key="8">
    <source>
        <dbReference type="Proteomes" id="UP000245916"/>
    </source>
</evidence>
<proteinExistence type="inferred from homology"/>
<dbReference type="PANTHER" id="PTHR30563">
    <property type="entry name" value="DNA RECOMBINATION PROTEIN RMUC"/>
    <property type="match status" value="1"/>
</dbReference>